<dbReference type="EMBL" id="KN832987">
    <property type="protein sequence ID" value="KIM84736.1"/>
    <property type="molecule type" value="Genomic_DNA"/>
</dbReference>
<dbReference type="PANTHER" id="PTHR13254:SF0">
    <property type="entry name" value="GOLGIN SUBFAMILY A MEMBER 7_ERF4 DOMAIN-CONTAINING PROTEIN"/>
    <property type="match status" value="1"/>
</dbReference>
<evidence type="ECO:0000259" key="8">
    <source>
        <dbReference type="Pfam" id="PF10256"/>
    </source>
</evidence>
<evidence type="ECO:0000313" key="10">
    <source>
        <dbReference type="Proteomes" id="UP000054166"/>
    </source>
</evidence>
<dbReference type="GO" id="GO:0006612">
    <property type="term" value="P:protein targeting to membrane"/>
    <property type="evidence" value="ECO:0007669"/>
    <property type="project" value="TreeGrafter"/>
</dbReference>
<dbReference type="InterPro" id="IPR051371">
    <property type="entry name" value="Ras_palmitoyltransferase"/>
</dbReference>
<evidence type="ECO:0000256" key="2">
    <source>
        <dbReference type="ARBA" id="ARBA00007732"/>
    </source>
</evidence>
<dbReference type="OrthoDB" id="2190159at2759"/>
<reference evidence="9 10" key="1">
    <citation type="submission" date="2014-04" db="EMBL/GenBank/DDBJ databases">
        <authorList>
            <consortium name="DOE Joint Genome Institute"/>
            <person name="Kuo A."/>
            <person name="Tarkka M."/>
            <person name="Buscot F."/>
            <person name="Kohler A."/>
            <person name="Nagy L.G."/>
            <person name="Floudas D."/>
            <person name="Copeland A."/>
            <person name="Barry K.W."/>
            <person name="Cichocki N."/>
            <person name="Veneault-Fourrey C."/>
            <person name="LaButti K."/>
            <person name="Lindquist E.A."/>
            <person name="Lipzen A."/>
            <person name="Lundell T."/>
            <person name="Morin E."/>
            <person name="Murat C."/>
            <person name="Sun H."/>
            <person name="Tunlid A."/>
            <person name="Henrissat B."/>
            <person name="Grigoriev I.V."/>
            <person name="Hibbett D.S."/>
            <person name="Martin F."/>
            <person name="Nordberg H.P."/>
            <person name="Cantor M.N."/>
            <person name="Hua S.X."/>
        </authorList>
    </citation>
    <scope>NUCLEOTIDE SEQUENCE [LARGE SCALE GENOMIC DNA]</scope>
    <source>
        <strain evidence="9 10">F 1598</strain>
    </source>
</reference>
<dbReference type="InterPro" id="IPR019383">
    <property type="entry name" value="Golgin_A_7/ERF4"/>
</dbReference>
<feature type="domain" description="Golgin subfamily A member 7/ERF4" evidence="8">
    <location>
        <begin position="258"/>
        <end position="369"/>
    </location>
</feature>
<evidence type="ECO:0000256" key="5">
    <source>
        <dbReference type="ARBA" id="ARBA00022824"/>
    </source>
</evidence>
<evidence type="ECO:0000313" key="9">
    <source>
        <dbReference type="EMBL" id="KIM84736.1"/>
    </source>
</evidence>
<evidence type="ECO:0000256" key="7">
    <source>
        <dbReference type="SAM" id="MobiDB-lite"/>
    </source>
</evidence>
<evidence type="ECO:0000256" key="3">
    <source>
        <dbReference type="ARBA" id="ARBA00011396"/>
    </source>
</evidence>
<feature type="region of interest" description="Disordered" evidence="7">
    <location>
        <begin position="1"/>
        <end position="143"/>
    </location>
</feature>
<organism evidence="9 10">
    <name type="scientific">Piloderma croceum (strain F 1598)</name>
    <dbReference type="NCBI Taxonomy" id="765440"/>
    <lineage>
        <taxon>Eukaryota</taxon>
        <taxon>Fungi</taxon>
        <taxon>Dikarya</taxon>
        <taxon>Basidiomycota</taxon>
        <taxon>Agaricomycotina</taxon>
        <taxon>Agaricomycetes</taxon>
        <taxon>Agaricomycetidae</taxon>
        <taxon>Atheliales</taxon>
        <taxon>Atheliaceae</taxon>
        <taxon>Piloderma</taxon>
    </lineage>
</organism>
<dbReference type="Proteomes" id="UP000054166">
    <property type="component" value="Unassembled WGS sequence"/>
</dbReference>
<evidence type="ECO:0000256" key="4">
    <source>
        <dbReference type="ARBA" id="ARBA00018463"/>
    </source>
</evidence>
<keyword evidence="5" id="KW-0256">Endoplasmic reticulum</keyword>
<gene>
    <name evidence="9" type="ORF">PILCRDRAFT_818340</name>
</gene>
<dbReference type="HOGENOM" id="CLU_049758_0_0_1"/>
<reference evidence="10" key="2">
    <citation type="submission" date="2015-01" db="EMBL/GenBank/DDBJ databases">
        <title>Evolutionary Origins and Diversification of the Mycorrhizal Mutualists.</title>
        <authorList>
            <consortium name="DOE Joint Genome Institute"/>
            <consortium name="Mycorrhizal Genomics Consortium"/>
            <person name="Kohler A."/>
            <person name="Kuo A."/>
            <person name="Nagy L.G."/>
            <person name="Floudas D."/>
            <person name="Copeland A."/>
            <person name="Barry K.W."/>
            <person name="Cichocki N."/>
            <person name="Veneault-Fourrey C."/>
            <person name="LaButti K."/>
            <person name="Lindquist E.A."/>
            <person name="Lipzen A."/>
            <person name="Lundell T."/>
            <person name="Morin E."/>
            <person name="Murat C."/>
            <person name="Riley R."/>
            <person name="Ohm R."/>
            <person name="Sun H."/>
            <person name="Tunlid A."/>
            <person name="Henrissat B."/>
            <person name="Grigoriev I.V."/>
            <person name="Hibbett D.S."/>
            <person name="Martin F."/>
        </authorList>
    </citation>
    <scope>NUCLEOTIDE SEQUENCE [LARGE SCALE GENOMIC DNA]</scope>
    <source>
        <strain evidence="10">F 1598</strain>
    </source>
</reference>
<keyword evidence="6" id="KW-0472">Membrane</keyword>
<dbReference type="InParanoid" id="A0A0C3G295"/>
<feature type="compositionally biased region" description="Basic and acidic residues" evidence="7">
    <location>
        <begin position="124"/>
        <end position="138"/>
    </location>
</feature>
<dbReference type="PANTHER" id="PTHR13254">
    <property type="entry name" value="GOLGI AUTOANTIGEN, GOLGIN SUBFAMILY A, 7"/>
    <property type="match status" value="1"/>
</dbReference>
<comment type="subcellular location">
    <subcellularLocation>
        <location evidence="1">Endoplasmic reticulum membrane</location>
        <topology evidence="1">Peripheral membrane protein</topology>
    </subcellularLocation>
</comment>
<dbReference type="Pfam" id="PF10256">
    <property type="entry name" value="Erf4"/>
    <property type="match status" value="1"/>
</dbReference>
<feature type="compositionally biased region" description="Basic and acidic residues" evidence="7">
    <location>
        <begin position="68"/>
        <end position="77"/>
    </location>
</feature>
<comment type="similarity">
    <text evidence="2">Belongs to the ERF4 family.</text>
</comment>
<name>A0A0C3G295_PILCF</name>
<accession>A0A0C3G295</accession>
<dbReference type="STRING" id="765440.A0A0C3G295"/>
<keyword evidence="10" id="KW-1185">Reference proteome</keyword>
<evidence type="ECO:0000256" key="6">
    <source>
        <dbReference type="ARBA" id="ARBA00023136"/>
    </source>
</evidence>
<dbReference type="AlphaFoldDB" id="A0A0C3G295"/>
<protein>
    <recommendedName>
        <fullName evidence="4">Ras modification protein ERF4</fullName>
    </recommendedName>
</protein>
<comment type="subunit">
    <text evidence="3">Interacts with ERF2.</text>
</comment>
<dbReference type="GO" id="GO:0005789">
    <property type="term" value="C:endoplasmic reticulum membrane"/>
    <property type="evidence" value="ECO:0007669"/>
    <property type="project" value="UniProtKB-SubCell"/>
</dbReference>
<proteinExistence type="inferred from homology"/>
<dbReference type="GO" id="GO:0031211">
    <property type="term" value="C:endoplasmic reticulum palmitoyltransferase complex"/>
    <property type="evidence" value="ECO:0007669"/>
    <property type="project" value="TreeGrafter"/>
</dbReference>
<feature type="compositionally biased region" description="Polar residues" evidence="7">
    <location>
        <begin position="1"/>
        <end position="45"/>
    </location>
</feature>
<evidence type="ECO:0000256" key="1">
    <source>
        <dbReference type="ARBA" id="ARBA00004406"/>
    </source>
</evidence>
<feature type="non-terminal residue" evidence="9">
    <location>
        <position position="374"/>
    </location>
</feature>
<sequence length="374" mass="41672">MTLTDTPNAEGVTSSSRNTAESEELQNTKSGSTDPFLSGDTSRPKSSGHDSGLESGDVSAEVVEEGDLIGRAEEAPETKPTLAEFPPSPPLTRSVSYEPSHEAPNDTLSSAVEEQGEHTEEDLTEWHPLDHTRTESKDMNQTQDTTFVDDSVAHESNEKHVLTPIPQNQASNPSLRIVTKTPSPQPWDLVNPPQSNHGDATDYYSTIGTKNFGTLQKNSRSRSRIPHSSYYFGSPPTDTAYGTNPVGHIGIHHPREVFRVERDYTGGELVQFASTYPLELEGRITPTQFLETINAINELLISAHSIRHSFFNNLLAVFTLQISRLIVASHYDKEMSRLEHLVQDLNIELYNPVGLNIRWPRKTAFLFLEIEYYV</sequence>